<reference evidence="2 5" key="3">
    <citation type="submission" date="2016-10" db="EMBL/GenBank/DDBJ databases">
        <title>Genome sequence of Nocardia seriolae strain EM150506, isolated from Anguila japonica.</title>
        <authorList>
            <person name="Han H.-J."/>
        </authorList>
    </citation>
    <scope>NUCLEOTIDE SEQUENCE [LARGE SCALE GENOMIC DNA]</scope>
    <source>
        <strain evidence="2 5">EM150506</strain>
    </source>
</reference>
<keyword evidence="1" id="KW-0812">Transmembrane</keyword>
<gene>
    <name evidence="2" type="ORF">NS506_06840</name>
    <name evidence="3" type="ORF">NSK11_contig00020-0033</name>
</gene>
<keyword evidence="4" id="KW-1185">Reference proteome</keyword>
<dbReference type="EMBL" id="CP017839">
    <property type="protein sequence ID" value="APB00871.1"/>
    <property type="molecule type" value="Genomic_DNA"/>
</dbReference>
<keyword evidence="1" id="KW-1133">Transmembrane helix</keyword>
<feature type="transmembrane region" description="Helical" evidence="1">
    <location>
        <begin position="63"/>
        <end position="83"/>
    </location>
</feature>
<sequence>MKRPNPIQWLGYSCGRVLPDELQEWVRNDLTGPWAVPRHIVRQLVPLVPIFAMAFLLPGELWLKLAVILLGLLLALFYIVAYMPMNREHRLLKHGFPADLENPARAARRAAERAAYEAQYPH</sequence>
<reference evidence="3 4" key="2">
    <citation type="journal article" date="2016" name="Genome Announc.">
        <title>Draft Genome Sequence of Erythromycin- and Oxytetracycline-Sensitive Nocardia seriolae Strain U-1 (NBRC 110359).</title>
        <authorList>
            <person name="Imajoh M."/>
            <person name="Sukeda M."/>
            <person name="Shimizu M."/>
            <person name="Yamane J."/>
            <person name="Ohnishi K."/>
            <person name="Oshima S."/>
        </authorList>
    </citation>
    <scope>NUCLEOTIDE SEQUENCE [LARGE SCALE GENOMIC DNA]</scope>
    <source>
        <strain evidence="3 4">U-1</strain>
    </source>
</reference>
<dbReference type="EMBL" id="BBYQ01000020">
    <property type="protein sequence ID" value="GAP27554.1"/>
    <property type="molecule type" value="Genomic_DNA"/>
</dbReference>
<dbReference type="RefSeq" id="WP_033086522.1">
    <property type="nucleotide sequence ID" value="NZ_AP017900.1"/>
</dbReference>
<protein>
    <recommendedName>
        <fullName evidence="6">DUF5313 domain-containing protein</fullName>
    </recommendedName>
</protein>
<dbReference type="Pfam" id="PF17240">
    <property type="entry name" value="DUF5313"/>
    <property type="match status" value="1"/>
</dbReference>
<evidence type="ECO:0008006" key="6">
    <source>
        <dbReference type="Google" id="ProtNLM"/>
    </source>
</evidence>
<reference evidence="4" key="1">
    <citation type="submission" date="2015-07" db="EMBL/GenBank/DDBJ databases">
        <title>Nocardia seriolae U-1 whole genome shotgun sequence.</title>
        <authorList>
            <person name="Imajoh M."/>
            <person name="Fukumoto Y."/>
            <person name="Sukeda M."/>
            <person name="Yamane J."/>
            <person name="Yamasaki K."/>
            <person name="Shimizu M."/>
            <person name="Ohnishi K."/>
            <person name="Oshima S."/>
        </authorList>
    </citation>
    <scope>NUCLEOTIDE SEQUENCE [LARGE SCALE GENOMIC DNA]</scope>
    <source>
        <strain evidence="4">U-1</strain>
    </source>
</reference>
<evidence type="ECO:0000256" key="1">
    <source>
        <dbReference type="SAM" id="Phobius"/>
    </source>
</evidence>
<dbReference type="Proteomes" id="UP000037179">
    <property type="component" value="Unassembled WGS sequence"/>
</dbReference>
<dbReference type="OrthoDB" id="5195204at2"/>
<dbReference type="GeneID" id="93369736"/>
<organism evidence="3 4">
    <name type="scientific">Nocardia seriolae</name>
    <dbReference type="NCBI Taxonomy" id="37332"/>
    <lineage>
        <taxon>Bacteria</taxon>
        <taxon>Bacillati</taxon>
        <taxon>Actinomycetota</taxon>
        <taxon>Actinomycetes</taxon>
        <taxon>Mycobacteriales</taxon>
        <taxon>Nocardiaceae</taxon>
        <taxon>Nocardia</taxon>
    </lineage>
</organism>
<dbReference type="Proteomes" id="UP000180166">
    <property type="component" value="Chromosome"/>
</dbReference>
<proteinExistence type="predicted"/>
<accession>A0A0B8N1H8</accession>
<keyword evidence="1" id="KW-0472">Membrane</keyword>
<name>A0A0B8N1H8_9NOCA</name>
<dbReference type="AlphaFoldDB" id="A0A0B8N1H8"/>
<evidence type="ECO:0000313" key="5">
    <source>
        <dbReference type="Proteomes" id="UP000180166"/>
    </source>
</evidence>
<dbReference type="KEGG" id="nsr:NS506_06840"/>
<dbReference type="InterPro" id="IPR035197">
    <property type="entry name" value="DUF5313"/>
</dbReference>
<evidence type="ECO:0000313" key="2">
    <source>
        <dbReference type="EMBL" id="APB00871.1"/>
    </source>
</evidence>
<evidence type="ECO:0000313" key="4">
    <source>
        <dbReference type="Proteomes" id="UP000037179"/>
    </source>
</evidence>
<evidence type="ECO:0000313" key="3">
    <source>
        <dbReference type="EMBL" id="GAP27554.1"/>
    </source>
</evidence>